<dbReference type="Proteomes" id="UP001162156">
    <property type="component" value="Unassembled WGS sequence"/>
</dbReference>
<organism evidence="2 3">
    <name type="scientific">Rhamnusium bicolor</name>
    <dbReference type="NCBI Taxonomy" id="1586634"/>
    <lineage>
        <taxon>Eukaryota</taxon>
        <taxon>Metazoa</taxon>
        <taxon>Ecdysozoa</taxon>
        <taxon>Arthropoda</taxon>
        <taxon>Hexapoda</taxon>
        <taxon>Insecta</taxon>
        <taxon>Pterygota</taxon>
        <taxon>Neoptera</taxon>
        <taxon>Endopterygota</taxon>
        <taxon>Coleoptera</taxon>
        <taxon>Polyphaga</taxon>
        <taxon>Cucujiformia</taxon>
        <taxon>Chrysomeloidea</taxon>
        <taxon>Cerambycidae</taxon>
        <taxon>Lepturinae</taxon>
        <taxon>Rhagiini</taxon>
        <taxon>Rhamnusium</taxon>
    </lineage>
</organism>
<protein>
    <recommendedName>
        <fullName evidence="1">PiggyBac transposable element-derived protein domain-containing protein</fullName>
    </recommendedName>
</protein>
<accession>A0AAV8WUE6</accession>
<proteinExistence type="predicted"/>
<evidence type="ECO:0000259" key="1">
    <source>
        <dbReference type="Pfam" id="PF13843"/>
    </source>
</evidence>
<comment type="caution">
    <text evidence="2">The sequence shown here is derived from an EMBL/GenBank/DDBJ whole genome shotgun (WGS) entry which is preliminary data.</text>
</comment>
<dbReference type="InterPro" id="IPR029526">
    <property type="entry name" value="PGBD"/>
</dbReference>
<dbReference type="EMBL" id="JANEYF010004722">
    <property type="protein sequence ID" value="KAJ8930224.1"/>
    <property type="molecule type" value="Genomic_DNA"/>
</dbReference>
<name>A0AAV8WUE6_9CUCU</name>
<gene>
    <name evidence="2" type="ORF">NQ314_017002</name>
</gene>
<keyword evidence="3" id="KW-1185">Reference proteome</keyword>
<reference evidence="2" key="1">
    <citation type="journal article" date="2023" name="Insect Mol. Biol.">
        <title>Genome sequencing provides insights into the evolution of gene families encoding plant cell wall-degrading enzymes in longhorned beetles.</title>
        <authorList>
            <person name="Shin N.R."/>
            <person name="Okamura Y."/>
            <person name="Kirsch R."/>
            <person name="Pauchet Y."/>
        </authorList>
    </citation>
    <scope>NUCLEOTIDE SEQUENCE</scope>
    <source>
        <strain evidence="2">RBIC_L_NR</strain>
    </source>
</reference>
<dbReference type="Pfam" id="PF13843">
    <property type="entry name" value="DDE_Tnp_1_7"/>
    <property type="match status" value="1"/>
</dbReference>
<feature type="domain" description="PiggyBac transposable element-derived protein" evidence="1">
    <location>
        <begin position="2"/>
        <end position="74"/>
    </location>
</feature>
<evidence type="ECO:0000313" key="2">
    <source>
        <dbReference type="EMBL" id="KAJ8930224.1"/>
    </source>
</evidence>
<sequence length="92" mass="10716">MVLCRLCKPLRGSHRNVTMDNFFTSVQALNKLRNEYQLTVIGTLRKNKPQIPTELCVRRPEKTSTSNMHNGVIHTKQIEMFFFYPQCISTIT</sequence>
<evidence type="ECO:0000313" key="3">
    <source>
        <dbReference type="Proteomes" id="UP001162156"/>
    </source>
</evidence>
<dbReference type="AlphaFoldDB" id="A0AAV8WUE6"/>